<dbReference type="Proteomes" id="UP000233248">
    <property type="component" value="Unassembled WGS sequence"/>
</dbReference>
<dbReference type="PANTHER" id="PTHR43080">
    <property type="entry name" value="CBS DOMAIN-CONTAINING PROTEIN CBSX3, MITOCHONDRIAL"/>
    <property type="match status" value="1"/>
</dbReference>
<dbReference type="PANTHER" id="PTHR43080:SF2">
    <property type="entry name" value="CBS DOMAIN-CONTAINING PROTEIN"/>
    <property type="match status" value="1"/>
</dbReference>
<dbReference type="Pfam" id="PF00571">
    <property type="entry name" value="CBS"/>
    <property type="match status" value="2"/>
</dbReference>
<keyword evidence="1 2" id="KW-0129">CBS domain</keyword>
<dbReference type="InterPro" id="IPR000644">
    <property type="entry name" value="CBS_dom"/>
</dbReference>
<dbReference type="InterPro" id="IPR051257">
    <property type="entry name" value="Diverse_CBS-Domain"/>
</dbReference>
<organism evidence="4 5">
    <name type="scientific">Malaciobacter halophilus</name>
    <dbReference type="NCBI Taxonomy" id="197482"/>
    <lineage>
        <taxon>Bacteria</taxon>
        <taxon>Pseudomonadati</taxon>
        <taxon>Campylobacterota</taxon>
        <taxon>Epsilonproteobacteria</taxon>
        <taxon>Campylobacterales</taxon>
        <taxon>Arcobacteraceae</taxon>
        <taxon>Malaciobacter</taxon>
    </lineage>
</organism>
<accession>A0A2N1J179</accession>
<dbReference type="EMBL" id="NXIF01000038">
    <property type="protein sequence ID" value="PKI80325.1"/>
    <property type="molecule type" value="Genomic_DNA"/>
</dbReference>
<name>A0A2N1J179_9BACT</name>
<proteinExistence type="predicted"/>
<dbReference type="Gene3D" id="3.10.580.10">
    <property type="entry name" value="CBS-domain"/>
    <property type="match status" value="2"/>
</dbReference>
<evidence type="ECO:0000313" key="4">
    <source>
        <dbReference type="EMBL" id="PKI80325.1"/>
    </source>
</evidence>
<feature type="domain" description="CBS" evidence="3">
    <location>
        <begin position="84"/>
        <end position="144"/>
    </location>
</feature>
<evidence type="ECO:0000259" key="3">
    <source>
        <dbReference type="PROSITE" id="PS51371"/>
    </source>
</evidence>
<evidence type="ECO:0000313" key="5">
    <source>
        <dbReference type="Proteomes" id="UP000233248"/>
    </source>
</evidence>
<feature type="domain" description="CBS" evidence="3">
    <location>
        <begin position="153"/>
        <end position="211"/>
    </location>
</feature>
<dbReference type="AlphaFoldDB" id="A0A2N1J179"/>
<protein>
    <submittedName>
        <fullName evidence="4">CBS domain-containing protein</fullName>
    </submittedName>
</protein>
<gene>
    <name evidence="4" type="ORF">CP960_10275</name>
</gene>
<sequence length="213" mass="24289">MFAIYNNGSVGFRSTADNLYELKNLDAPSEVRLKPDDDTLFQDYLDHEKENKQTNQQNQKAVNAYKKMANLDTSEEVYQVQDIMTKDIIYIDNKVTVEQAYEKLKEESVSHIPIVSFGKKIIGIINKKTILNLLIEDIENHKAVLNRKLEDLILQEVITADPTADIRSVCKIMLDFKIDAIPVVNEEDVIVGIVSKTDIIKAVSHLPKLQLWS</sequence>
<evidence type="ECO:0000256" key="2">
    <source>
        <dbReference type="PROSITE-ProRule" id="PRU00703"/>
    </source>
</evidence>
<evidence type="ECO:0000256" key="1">
    <source>
        <dbReference type="ARBA" id="ARBA00023122"/>
    </source>
</evidence>
<dbReference type="SUPFAM" id="SSF54631">
    <property type="entry name" value="CBS-domain pair"/>
    <property type="match status" value="1"/>
</dbReference>
<dbReference type="SMART" id="SM00116">
    <property type="entry name" value="CBS"/>
    <property type="match status" value="2"/>
</dbReference>
<reference evidence="4 5" key="1">
    <citation type="submission" date="2017-09" db="EMBL/GenBank/DDBJ databases">
        <title>Genomics of the genus Arcobacter.</title>
        <authorList>
            <person name="Perez-Cataluna A."/>
            <person name="Figueras M.J."/>
            <person name="Salas-Masso N."/>
        </authorList>
    </citation>
    <scope>NUCLEOTIDE SEQUENCE [LARGE SCALE GENOMIC DNA]</scope>
    <source>
        <strain evidence="4 5">DSM 18005</strain>
    </source>
</reference>
<dbReference type="KEGG" id="ahs:AHALO_0125"/>
<dbReference type="RefSeq" id="WP_101185342.1">
    <property type="nucleotide sequence ID" value="NZ_CP031218.1"/>
</dbReference>
<dbReference type="OrthoDB" id="9811720at2"/>
<dbReference type="PROSITE" id="PS51371">
    <property type="entry name" value="CBS"/>
    <property type="match status" value="2"/>
</dbReference>
<keyword evidence="5" id="KW-1185">Reference proteome</keyword>
<dbReference type="InterPro" id="IPR046342">
    <property type="entry name" value="CBS_dom_sf"/>
</dbReference>
<comment type="caution">
    <text evidence="4">The sequence shown here is derived from an EMBL/GenBank/DDBJ whole genome shotgun (WGS) entry which is preliminary data.</text>
</comment>